<dbReference type="AlphaFoldDB" id="A0A8D4VMS0"/>
<proteinExistence type="predicted"/>
<name>A0A8D4VMS0_9GAMM</name>
<sequence>MKPVTLHMLLLRLAGIRRNTDDGDDLESEPMAAEIDGRRIVLTTENFQVDDDGTLLITTGKTE</sequence>
<dbReference type="EMBL" id="AP019782">
    <property type="protein sequence ID" value="BBL70357.1"/>
    <property type="molecule type" value="Genomic_DNA"/>
</dbReference>
<keyword evidence="2" id="KW-1185">Reference proteome</keyword>
<reference evidence="1" key="1">
    <citation type="submission" date="2019-06" db="EMBL/GenBank/DDBJ databases">
        <title>Complete genome sequence of Methylogaea oryzae strain JCM16910.</title>
        <authorList>
            <person name="Asakawa S."/>
        </authorList>
    </citation>
    <scope>NUCLEOTIDE SEQUENCE</scope>
    <source>
        <strain evidence="1">E10</strain>
    </source>
</reference>
<evidence type="ECO:0000313" key="2">
    <source>
        <dbReference type="Proteomes" id="UP000824988"/>
    </source>
</evidence>
<organism evidence="1 2">
    <name type="scientific">Methylogaea oryzae</name>
    <dbReference type="NCBI Taxonomy" id="1295382"/>
    <lineage>
        <taxon>Bacteria</taxon>
        <taxon>Pseudomonadati</taxon>
        <taxon>Pseudomonadota</taxon>
        <taxon>Gammaproteobacteria</taxon>
        <taxon>Methylococcales</taxon>
        <taxon>Methylococcaceae</taxon>
        <taxon>Methylogaea</taxon>
    </lineage>
</organism>
<accession>A0A8D4VMS0</accession>
<dbReference type="KEGG" id="moz:MoryE10_09630"/>
<dbReference type="Proteomes" id="UP000824988">
    <property type="component" value="Chromosome"/>
</dbReference>
<protein>
    <submittedName>
        <fullName evidence="1">Uncharacterized protein</fullName>
    </submittedName>
</protein>
<dbReference type="RefSeq" id="WP_054774701.1">
    <property type="nucleotide sequence ID" value="NZ_AP019782.1"/>
</dbReference>
<gene>
    <name evidence="1" type="ORF">MoryE10_09630</name>
</gene>
<evidence type="ECO:0000313" key="1">
    <source>
        <dbReference type="EMBL" id="BBL70357.1"/>
    </source>
</evidence>